<dbReference type="Pfam" id="PF01261">
    <property type="entry name" value="AP_endonuc_2"/>
    <property type="match status" value="1"/>
</dbReference>
<keyword evidence="2" id="KW-0413">Isomerase</keyword>
<dbReference type="Proteomes" id="UP000280935">
    <property type="component" value="Unassembled WGS sequence"/>
</dbReference>
<gene>
    <name evidence="2" type="ORF">EII35_06960</name>
</gene>
<proteinExistence type="predicted"/>
<dbReference type="InterPro" id="IPR013022">
    <property type="entry name" value="Xyl_isomerase-like_TIM-brl"/>
</dbReference>
<organism evidence="2 3">
    <name type="scientific">Arachnia propionica</name>
    <dbReference type="NCBI Taxonomy" id="1750"/>
    <lineage>
        <taxon>Bacteria</taxon>
        <taxon>Bacillati</taxon>
        <taxon>Actinomycetota</taxon>
        <taxon>Actinomycetes</taxon>
        <taxon>Propionibacteriales</taxon>
        <taxon>Propionibacteriaceae</taxon>
        <taxon>Arachnia</taxon>
    </lineage>
</organism>
<dbReference type="InterPro" id="IPR036237">
    <property type="entry name" value="Xyl_isomerase-like_sf"/>
</dbReference>
<dbReference type="PANTHER" id="PTHR12110">
    <property type="entry name" value="HYDROXYPYRUVATE ISOMERASE"/>
    <property type="match status" value="1"/>
</dbReference>
<name>A0A3P1WT08_9ACTN</name>
<evidence type="ECO:0000259" key="1">
    <source>
        <dbReference type="Pfam" id="PF01261"/>
    </source>
</evidence>
<sequence>MHVLIVPTEHSALPIGGPVGRVGEVPTPTVLLSTTAVFPEATSDAFELAAELGYDGVELMVGADQISSDEEVVVTLSDHHAVPVLSVHAPTLLITPGVWGSDPWEKLQRSAEAARRLGADIVVVHPPFRWQREYGRGFVDGIRELNRTSGVTFAVENMFPWRTLAGDFMAYAPGWDPTDLDYDHLTLDLSHASTARLRSLDLVAAWGDRLTHVHLTDGRGSFKDEHLLPGEGDQDAWEVVRELSRRGYEGHIVHEVSTRRARTREERASLLADLLARTREELAAGARPKEDS</sequence>
<comment type="caution">
    <text evidence="2">The sequence shown here is derived from an EMBL/GenBank/DDBJ whole genome shotgun (WGS) entry which is preliminary data.</text>
</comment>
<protein>
    <submittedName>
        <fullName evidence="2">Sugar phosphate isomerase/epimerase</fullName>
    </submittedName>
</protein>
<dbReference type="GO" id="GO:0016853">
    <property type="term" value="F:isomerase activity"/>
    <property type="evidence" value="ECO:0007669"/>
    <property type="project" value="UniProtKB-KW"/>
</dbReference>
<evidence type="ECO:0000313" key="3">
    <source>
        <dbReference type="Proteomes" id="UP000280935"/>
    </source>
</evidence>
<feature type="domain" description="Xylose isomerase-like TIM barrel" evidence="1">
    <location>
        <begin position="46"/>
        <end position="268"/>
    </location>
</feature>
<dbReference type="InterPro" id="IPR050312">
    <property type="entry name" value="IolE/XylAMocC-like"/>
</dbReference>
<dbReference type="AlphaFoldDB" id="A0A3P1WT08"/>
<accession>A0A3P1WT08</accession>
<reference evidence="2 3" key="1">
    <citation type="submission" date="2018-11" db="EMBL/GenBank/DDBJ databases">
        <title>Genomes From Bacteria Associated with the Canine Oral Cavity: a Test Case for Automated Genome-Based Taxonomic Assignment.</title>
        <authorList>
            <person name="Coil D.A."/>
            <person name="Jospin G."/>
            <person name="Darling A.E."/>
            <person name="Wallis C."/>
            <person name="Davis I.J."/>
            <person name="Harris S."/>
            <person name="Eisen J.A."/>
            <person name="Holcombe L.J."/>
            <person name="O'Flynn C."/>
        </authorList>
    </citation>
    <scope>NUCLEOTIDE SEQUENCE [LARGE SCALE GENOMIC DNA]</scope>
    <source>
        <strain evidence="2 3">OH2822_COT-296</strain>
    </source>
</reference>
<dbReference type="PANTHER" id="PTHR12110:SF47">
    <property type="match status" value="1"/>
</dbReference>
<dbReference type="EMBL" id="RQYT01000012">
    <property type="protein sequence ID" value="RRD49742.1"/>
    <property type="molecule type" value="Genomic_DNA"/>
</dbReference>
<evidence type="ECO:0000313" key="2">
    <source>
        <dbReference type="EMBL" id="RRD49742.1"/>
    </source>
</evidence>
<dbReference type="Gene3D" id="3.20.20.150">
    <property type="entry name" value="Divalent-metal-dependent TIM barrel enzymes"/>
    <property type="match status" value="1"/>
</dbReference>
<dbReference type="OrthoDB" id="3248123at2"/>
<dbReference type="SUPFAM" id="SSF51658">
    <property type="entry name" value="Xylose isomerase-like"/>
    <property type="match status" value="1"/>
</dbReference>